<accession>A0A8R1XM82</accession>
<sequence length="109" mass="12146">MMKHYQQLFIIFIIFQLSLITKSCMPLPSFLNYGDVTFQLHQNTECKGGKVYEIQGVLDTDQCSQACLAFSCVAVNVFQLGEFEFICEILATVVGTVPAQGAACYTPIY</sequence>
<dbReference type="EMBL" id="CMVM020000346">
    <property type="status" value="NOT_ANNOTATED_CDS"/>
    <property type="molecule type" value="Genomic_DNA"/>
</dbReference>
<keyword evidence="1" id="KW-0732">Signal</keyword>
<organism evidence="2 3">
    <name type="scientific">Onchocerca volvulus</name>
    <dbReference type="NCBI Taxonomy" id="6282"/>
    <lineage>
        <taxon>Eukaryota</taxon>
        <taxon>Metazoa</taxon>
        <taxon>Ecdysozoa</taxon>
        <taxon>Nematoda</taxon>
        <taxon>Chromadorea</taxon>
        <taxon>Rhabditida</taxon>
        <taxon>Spirurina</taxon>
        <taxon>Spiruromorpha</taxon>
        <taxon>Filarioidea</taxon>
        <taxon>Onchocercidae</taxon>
        <taxon>Onchocerca</taxon>
    </lineage>
</organism>
<evidence type="ECO:0000256" key="1">
    <source>
        <dbReference type="SAM" id="SignalP"/>
    </source>
</evidence>
<dbReference type="Proteomes" id="UP000024404">
    <property type="component" value="Unassembled WGS sequence"/>
</dbReference>
<reference evidence="3" key="1">
    <citation type="submission" date="2013-10" db="EMBL/GenBank/DDBJ databases">
        <title>Genome sequencing of Onchocerca volvulus.</title>
        <authorList>
            <person name="Cotton J."/>
            <person name="Tsai J."/>
            <person name="Stanley E."/>
            <person name="Tracey A."/>
            <person name="Holroyd N."/>
            <person name="Lustigman S."/>
            <person name="Berriman M."/>
        </authorList>
    </citation>
    <scope>NUCLEOTIDE SEQUENCE</scope>
</reference>
<keyword evidence="3" id="KW-1185">Reference proteome</keyword>
<reference evidence="2" key="2">
    <citation type="submission" date="2022-06" db="UniProtKB">
        <authorList>
            <consortium name="EnsemblMetazoa"/>
        </authorList>
    </citation>
    <scope>IDENTIFICATION</scope>
</reference>
<protein>
    <recommendedName>
        <fullName evidence="4">Apple domain-containing protein</fullName>
    </recommendedName>
</protein>
<evidence type="ECO:0008006" key="4">
    <source>
        <dbReference type="Google" id="ProtNLM"/>
    </source>
</evidence>
<feature type="chain" id="PRO_5035853989" description="Apple domain-containing protein" evidence="1">
    <location>
        <begin position="24"/>
        <end position="109"/>
    </location>
</feature>
<dbReference type="EnsemblMetazoa" id="OVOC11138.1">
    <property type="protein sequence ID" value="OVOC11138.1"/>
    <property type="gene ID" value="WBGene00247947"/>
</dbReference>
<proteinExistence type="predicted"/>
<evidence type="ECO:0000313" key="3">
    <source>
        <dbReference type="Proteomes" id="UP000024404"/>
    </source>
</evidence>
<dbReference type="OMA" id="FMCEILG"/>
<evidence type="ECO:0000313" key="2">
    <source>
        <dbReference type="EnsemblMetazoa" id="OVOC11138.1"/>
    </source>
</evidence>
<dbReference type="AlphaFoldDB" id="A0A8R1XM82"/>
<name>A0A8R1XM82_ONCVO</name>
<feature type="signal peptide" evidence="1">
    <location>
        <begin position="1"/>
        <end position="23"/>
    </location>
</feature>